<organism evidence="2 3">
    <name type="scientific">Desulfofustis glycolicus DSM 9705</name>
    <dbReference type="NCBI Taxonomy" id="1121409"/>
    <lineage>
        <taxon>Bacteria</taxon>
        <taxon>Pseudomonadati</taxon>
        <taxon>Thermodesulfobacteriota</taxon>
        <taxon>Desulfobulbia</taxon>
        <taxon>Desulfobulbales</taxon>
        <taxon>Desulfocapsaceae</taxon>
        <taxon>Desulfofustis</taxon>
    </lineage>
</organism>
<dbReference type="InterPro" id="IPR021295">
    <property type="entry name" value="DUF2867"/>
</dbReference>
<dbReference type="SUPFAM" id="SSF51735">
    <property type="entry name" value="NAD(P)-binding Rossmann-fold domains"/>
    <property type="match status" value="1"/>
</dbReference>
<evidence type="ECO:0000313" key="2">
    <source>
        <dbReference type="EMBL" id="SHH39134.1"/>
    </source>
</evidence>
<dbReference type="Proteomes" id="UP000184139">
    <property type="component" value="Unassembled WGS sequence"/>
</dbReference>
<sequence length="481" mass="53959">MKTVLITGATGYIGRRLCHRLLAGGRYRIRLLVRNPKKVQVAVTGKVEIATGSTFAVDSLQAALNGVDTAFYLIHSMGERDDYRRLDRESAENFRSACITAGVRRIIYLGGLGVRDSASKHLLSRIETGEILSAEPERIETIWLRAGVIIGSGSASFEIVRNLAQKLPMMITPRWVRTKTQPVAIDDVLSYLEQSIELDHRGNLVVDIGGDPLSFQDMIVQAGRAMGLRRFLVPVPFLSPRLSSYWLILFTPIPYRLASALVEGLKSETVLQNDNAARYYPDIRPQSFSKAVTAAIKELEQHQVISRWCDSSGLQACDITEFDDPAGAILRDTRIIPYKNGEQQADVFRSACRLGGEHGWFRYQSLWRLRGLIDKLLGGYGLSRGRRQTGEVRVGDAIDFWKVVDIRDAKRLLLYAQMKLPGQAWLEFDVQPDQLVQTAHFLPRGVLGRLYWYSIVPLHNLVFADLARAVVRASRENPQPG</sequence>
<evidence type="ECO:0000259" key="1">
    <source>
        <dbReference type="Pfam" id="PF13460"/>
    </source>
</evidence>
<dbReference type="EMBL" id="FQXS01000001">
    <property type="protein sequence ID" value="SHH39134.1"/>
    <property type="molecule type" value="Genomic_DNA"/>
</dbReference>
<dbReference type="PANTHER" id="PTHR48079:SF6">
    <property type="entry name" value="NAD(P)-BINDING DOMAIN-CONTAINING PROTEIN-RELATED"/>
    <property type="match status" value="1"/>
</dbReference>
<reference evidence="2 3" key="1">
    <citation type="submission" date="2016-11" db="EMBL/GenBank/DDBJ databases">
        <authorList>
            <person name="Jaros S."/>
            <person name="Januszkiewicz K."/>
            <person name="Wedrychowicz H."/>
        </authorList>
    </citation>
    <scope>NUCLEOTIDE SEQUENCE [LARGE SCALE GENOMIC DNA]</scope>
    <source>
        <strain evidence="2 3">DSM 9705</strain>
    </source>
</reference>
<feature type="domain" description="NAD(P)-binding" evidence="1">
    <location>
        <begin position="8"/>
        <end position="122"/>
    </location>
</feature>
<keyword evidence="3" id="KW-1185">Reference proteome</keyword>
<dbReference type="OrthoDB" id="9774199at2"/>
<dbReference type="Pfam" id="PF11066">
    <property type="entry name" value="DUF2867"/>
    <property type="match status" value="1"/>
</dbReference>
<proteinExistence type="predicted"/>
<dbReference type="RefSeq" id="WP_073373138.1">
    <property type="nucleotide sequence ID" value="NZ_FQXS01000001.1"/>
</dbReference>
<gene>
    <name evidence="2" type="ORF">SAMN02745124_00408</name>
</gene>
<dbReference type="GO" id="GO:0005737">
    <property type="term" value="C:cytoplasm"/>
    <property type="evidence" value="ECO:0007669"/>
    <property type="project" value="TreeGrafter"/>
</dbReference>
<dbReference type="PANTHER" id="PTHR48079">
    <property type="entry name" value="PROTEIN YEEZ"/>
    <property type="match status" value="1"/>
</dbReference>
<protein>
    <submittedName>
        <fullName evidence="2">Uncharacterized conserved protein YbjT, contains NAD(P)-binding and DUF2867 domains</fullName>
    </submittedName>
</protein>
<dbReference type="GO" id="GO:0004029">
    <property type="term" value="F:aldehyde dehydrogenase (NAD+) activity"/>
    <property type="evidence" value="ECO:0007669"/>
    <property type="project" value="TreeGrafter"/>
</dbReference>
<dbReference type="Gene3D" id="3.40.50.720">
    <property type="entry name" value="NAD(P)-binding Rossmann-like Domain"/>
    <property type="match status" value="1"/>
</dbReference>
<dbReference type="InterPro" id="IPR036291">
    <property type="entry name" value="NAD(P)-bd_dom_sf"/>
</dbReference>
<evidence type="ECO:0000313" key="3">
    <source>
        <dbReference type="Proteomes" id="UP000184139"/>
    </source>
</evidence>
<dbReference type="InterPro" id="IPR016040">
    <property type="entry name" value="NAD(P)-bd_dom"/>
</dbReference>
<dbReference type="InterPro" id="IPR051783">
    <property type="entry name" value="NAD(P)-dependent_oxidoreduct"/>
</dbReference>
<dbReference type="STRING" id="1121409.SAMN02745124_00408"/>
<name>A0A1M5SKR7_9BACT</name>
<accession>A0A1M5SKR7</accession>
<dbReference type="AlphaFoldDB" id="A0A1M5SKR7"/>
<dbReference type="Pfam" id="PF13460">
    <property type="entry name" value="NAD_binding_10"/>
    <property type="match status" value="1"/>
</dbReference>